<evidence type="ECO:0000256" key="1">
    <source>
        <dbReference type="ARBA" id="ARBA00003196"/>
    </source>
</evidence>
<evidence type="ECO:0000256" key="9">
    <source>
        <dbReference type="SAM" id="SignalP"/>
    </source>
</evidence>
<name>A0ABS1BGK1_9SPHI</name>
<keyword evidence="5" id="KW-0349">Heme</keyword>
<reference evidence="10 11" key="1">
    <citation type="submission" date="2020-12" db="EMBL/GenBank/DDBJ databases">
        <title>Bacterial novel species Pedobacter sp. SD-b isolated from soil.</title>
        <authorList>
            <person name="Jung H.-Y."/>
        </authorList>
    </citation>
    <scope>NUCLEOTIDE SEQUENCE [LARGE SCALE GENOMIC DNA]</scope>
    <source>
        <strain evidence="10 11">SD-b</strain>
    </source>
</reference>
<dbReference type="Pfam" id="PF02276">
    <property type="entry name" value="CytoC_RC"/>
    <property type="match status" value="1"/>
</dbReference>
<comment type="function">
    <text evidence="1">The reaction center of purple bacteria contains a tightly bound cytochrome molecule which re-reduces the photo oxidized primary electron donor.</text>
</comment>
<comment type="caution">
    <text evidence="10">The sequence shown here is derived from an EMBL/GenBank/DDBJ whole genome shotgun (WGS) entry which is preliminary data.</text>
</comment>
<organism evidence="10 11">
    <name type="scientific">Pedobacter segetis</name>
    <dbReference type="NCBI Taxonomy" id="2793069"/>
    <lineage>
        <taxon>Bacteria</taxon>
        <taxon>Pseudomonadati</taxon>
        <taxon>Bacteroidota</taxon>
        <taxon>Sphingobacteriia</taxon>
        <taxon>Sphingobacteriales</taxon>
        <taxon>Sphingobacteriaceae</taxon>
        <taxon>Pedobacter</taxon>
    </lineage>
</organism>
<evidence type="ECO:0000256" key="5">
    <source>
        <dbReference type="ARBA" id="ARBA00022617"/>
    </source>
</evidence>
<evidence type="ECO:0000256" key="6">
    <source>
        <dbReference type="ARBA" id="ARBA00022723"/>
    </source>
</evidence>
<evidence type="ECO:0000256" key="8">
    <source>
        <dbReference type="ARBA" id="ARBA00023004"/>
    </source>
</evidence>
<keyword evidence="8" id="KW-0408">Iron</keyword>
<evidence type="ECO:0000256" key="3">
    <source>
        <dbReference type="ARBA" id="ARBA00022448"/>
    </source>
</evidence>
<evidence type="ECO:0000256" key="2">
    <source>
        <dbReference type="ARBA" id="ARBA00015978"/>
    </source>
</evidence>
<sequence>MKNKIKPFLFILTIIGGISLAATVPQQNTQQQDWKAKNLKVLPKDISKKALDSIMHNFKDALGVKCNFCHAKSKTDSTKLDFASDENRKKNFARYMMVMTDSINNKYFKRHLERHGSFAVTCATCHRGQEEPAVTMPTTEKNMGMMPQKKGE</sequence>
<dbReference type="Gene3D" id="1.10.468.10">
    <property type="entry name" value="Photosynthetic Reaction Center, subunit C, domain 2"/>
    <property type="match status" value="1"/>
</dbReference>
<proteinExistence type="predicted"/>
<dbReference type="Proteomes" id="UP000660024">
    <property type="component" value="Unassembled WGS sequence"/>
</dbReference>
<dbReference type="NCBIfam" id="NF033196">
    <property type="entry name" value="c_type_nonphoto"/>
    <property type="match status" value="1"/>
</dbReference>
<evidence type="ECO:0000256" key="4">
    <source>
        <dbReference type="ARBA" id="ARBA00022531"/>
    </source>
</evidence>
<keyword evidence="4" id="KW-0602">Photosynthesis</keyword>
<keyword evidence="3" id="KW-0813">Transport</keyword>
<evidence type="ECO:0000256" key="7">
    <source>
        <dbReference type="ARBA" id="ARBA00022982"/>
    </source>
</evidence>
<accession>A0ABS1BGK1</accession>
<feature type="chain" id="PRO_5045952036" description="Photosynthetic reaction center cytochrome c subunit" evidence="9">
    <location>
        <begin position="22"/>
        <end position="152"/>
    </location>
</feature>
<evidence type="ECO:0000313" key="10">
    <source>
        <dbReference type="EMBL" id="MBK0381921.1"/>
    </source>
</evidence>
<evidence type="ECO:0000313" key="11">
    <source>
        <dbReference type="Proteomes" id="UP000660024"/>
    </source>
</evidence>
<dbReference type="EMBL" id="JAEHFY010000003">
    <property type="protein sequence ID" value="MBK0381921.1"/>
    <property type="molecule type" value="Genomic_DNA"/>
</dbReference>
<protein>
    <recommendedName>
        <fullName evidence="2">Photosynthetic reaction center cytochrome c subunit</fullName>
    </recommendedName>
</protein>
<dbReference type="SUPFAM" id="SSF48695">
    <property type="entry name" value="Multiheme cytochromes"/>
    <property type="match status" value="1"/>
</dbReference>
<dbReference type="InterPro" id="IPR023119">
    <property type="entry name" value="Multihaem_cyt_PRC_cyt_su-like"/>
</dbReference>
<keyword evidence="7" id="KW-0249">Electron transport</keyword>
<keyword evidence="11" id="KW-1185">Reference proteome</keyword>
<feature type="signal peptide" evidence="9">
    <location>
        <begin position="1"/>
        <end position="21"/>
    </location>
</feature>
<keyword evidence="6" id="KW-0479">Metal-binding</keyword>
<gene>
    <name evidence="10" type="ORF">I5M32_03030</name>
</gene>
<dbReference type="InterPro" id="IPR036280">
    <property type="entry name" value="Multihaem_cyt_sf"/>
</dbReference>
<keyword evidence="9" id="KW-0732">Signal</keyword>
<dbReference type="RefSeq" id="WP_200584703.1">
    <property type="nucleotide sequence ID" value="NZ_JAEHFY010000003.1"/>
</dbReference>
<dbReference type="InterPro" id="IPR003158">
    <property type="entry name" value="Photosyn_RC_cyt_c-su"/>
</dbReference>